<feature type="transmembrane region" description="Helical" evidence="7">
    <location>
        <begin position="188"/>
        <end position="206"/>
    </location>
</feature>
<dbReference type="RefSeq" id="WP_377300446.1">
    <property type="nucleotide sequence ID" value="NZ_CP180191.1"/>
</dbReference>
<evidence type="ECO:0000256" key="2">
    <source>
        <dbReference type="ARBA" id="ARBA00010792"/>
    </source>
</evidence>
<keyword evidence="3 7" id="KW-1003">Cell membrane</keyword>
<dbReference type="PANTHER" id="PTHR30353:SF0">
    <property type="entry name" value="TRANSMEMBRANE PROTEIN"/>
    <property type="match status" value="1"/>
</dbReference>
<dbReference type="Proteomes" id="UP001595556">
    <property type="component" value="Unassembled WGS sequence"/>
</dbReference>
<feature type="transmembrane region" description="Helical" evidence="7">
    <location>
        <begin position="69"/>
        <end position="90"/>
    </location>
</feature>
<comment type="caution">
    <text evidence="9">The sequence shown here is derived from an EMBL/GenBank/DDBJ whole genome shotgun (WGS) entry which is preliminary data.</text>
</comment>
<protein>
    <submittedName>
        <fullName evidence="9">DedA family protein</fullName>
    </submittedName>
</protein>
<dbReference type="InterPro" id="IPR032818">
    <property type="entry name" value="DedA-like"/>
</dbReference>
<evidence type="ECO:0000313" key="9">
    <source>
        <dbReference type="EMBL" id="MFC3146163.1"/>
    </source>
</evidence>
<evidence type="ECO:0000256" key="6">
    <source>
        <dbReference type="ARBA" id="ARBA00023136"/>
    </source>
</evidence>
<feature type="domain" description="VTT" evidence="8">
    <location>
        <begin position="49"/>
        <end position="174"/>
    </location>
</feature>
<keyword evidence="10" id="KW-1185">Reference proteome</keyword>
<comment type="similarity">
    <text evidence="2 7">Belongs to the DedA family.</text>
</comment>
<keyword evidence="4 7" id="KW-0812">Transmembrane</keyword>
<evidence type="ECO:0000256" key="1">
    <source>
        <dbReference type="ARBA" id="ARBA00004651"/>
    </source>
</evidence>
<sequence length="216" mass="24264">MEFLTEALRWVLELDKHIGGFWAQYGLWLYVLVFCIVFAETGLVVTPWLPGDSLLFVLGALAAAGGPNVWMLIAILIVAAILGNTSNYWIGRWLGPRVFHYEHTRLLSKDVLMRTHSFYEKHGGITIVVSRFLPLIRTFAPFVAGIGSMPHHRFQLFSITGGIAWVCVFVGAGYFFGSIPVVKNNLPLVIVGVIFISFLPLAFEALRTWLEKRKAR</sequence>
<keyword evidence="5 7" id="KW-1133">Transmembrane helix</keyword>
<evidence type="ECO:0000256" key="5">
    <source>
        <dbReference type="ARBA" id="ARBA00022989"/>
    </source>
</evidence>
<accession>A0ABV7GWW8</accession>
<dbReference type="Pfam" id="PF09335">
    <property type="entry name" value="VTT_dom"/>
    <property type="match status" value="1"/>
</dbReference>
<evidence type="ECO:0000256" key="7">
    <source>
        <dbReference type="RuleBase" id="RU367016"/>
    </source>
</evidence>
<keyword evidence="6 7" id="KW-0472">Membrane</keyword>
<gene>
    <name evidence="9" type="ORF">ACFOEN_00750</name>
</gene>
<organism evidence="9 10">
    <name type="scientific">Piscinibacterium candidicorallinum</name>
    <dbReference type="NCBI Taxonomy" id="1793872"/>
    <lineage>
        <taxon>Bacteria</taxon>
        <taxon>Pseudomonadati</taxon>
        <taxon>Pseudomonadota</taxon>
        <taxon>Betaproteobacteria</taxon>
        <taxon>Burkholderiales</taxon>
        <taxon>Piscinibacterium</taxon>
    </lineage>
</organism>
<evidence type="ECO:0000313" key="10">
    <source>
        <dbReference type="Proteomes" id="UP001595556"/>
    </source>
</evidence>
<dbReference type="InterPro" id="IPR032816">
    <property type="entry name" value="VTT_dom"/>
</dbReference>
<proteinExistence type="inferred from homology"/>
<dbReference type="PANTHER" id="PTHR30353">
    <property type="entry name" value="INNER MEMBRANE PROTEIN DEDA-RELATED"/>
    <property type="match status" value="1"/>
</dbReference>
<evidence type="ECO:0000256" key="4">
    <source>
        <dbReference type="ARBA" id="ARBA00022692"/>
    </source>
</evidence>
<comment type="subcellular location">
    <subcellularLocation>
        <location evidence="1 7">Cell membrane</location>
        <topology evidence="1 7">Multi-pass membrane protein</topology>
    </subcellularLocation>
</comment>
<reference evidence="10" key="1">
    <citation type="journal article" date="2019" name="Int. J. Syst. Evol. Microbiol.">
        <title>The Global Catalogue of Microorganisms (GCM) 10K type strain sequencing project: providing services to taxonomists for standard genome sequencing and annotation.</title>
        <authorList>
            <consortium name="The Broad Institute Genomics Platform"/>
            <consortium name="The Broad Institute Genome Sequencing Center for Infectious Disease"/>
            <person name="Wu L."/>
            <person name="Ma J."/>
        </authorList>
    </citation>
    <scope>NUCLEOTIDE SEQUENCE [LARGE SCALE GENOMIC DNA]</scope>
    <source>
        <strain evidence="10">KCTC 52168</strain>
    </source>
</reference>
<feature type="transmembrane region" description="Helical" evidence="7">
    <location>
        <begin position="156"/>
        <end position="176"/>
    </location>
</feature>
<name>A0ABV7GWW8_9BURK</name>
<evidence type="ECO:0000259" key="8">
    <source>
        <dbReference type="Pfam" id="PF09335"/>
    </source>
</evidence>
<dbReference type="NCBIfam" id="NF008102">
    <property type="entry name" value="PRK10847.1"/>
    <property type="match status" value="1"/>
</dbReference>
<evidence type="ECO:0000256" key="3">
    <source>
        <dbReference type="ARBA" id="ARBA00022475"/>
    </source>
</evidence>
<dbReference type="EMBL" id="JBHRTI010000002">
    <property type="protein sequence ID" value="MFC3146163.1"/>
    <property type="molecule type" value="Genomic_DNA"/>
</dbReference>
<dbReference type="InterPro" id="IPR058127">
    <property type="entry name" value="DedA"/>
</dbReference>
<feature type="transmembrane region" description="Helical" evidence="7">
    <location>
        <begin position="27"/>
        <end position="49"/>
    </location>
</feature>